<dbReference type="Proteomes" id="UP000318693">
    <property type="component" value="Unassembled WGS sequence"/>
</dbReference>
<dbReference type="RefSeq" id="WP_143417178.1">
    <property type="nucleotide sequence ID" value="NZ_VJXR01000006.1"/>
</dbReference>
<evidence type="ECO:0000313" key="1">
    <source>
        <dbReference type="EMBL" id="TRW46820.1"/>
    </source>
</evidence>
<evidence type="ECO:0000313" key="2">
    <source>
        <dbReference type="Proteomes" id="UP000318693"/>
    </source>
</evidence>
<keyword evidence="2" id="KW-1185">Reference proteome</keyword>
<reference evidence="1 2" key="1">
    <citation type="submission" date="2019-07" db="EMBL/GenBank/DDBJ databases">
        <title>Georgenia wutianyii sp. nov. and Georgenia *** sp. nov. isolated from plateau pika (Ochotona curzoniae) in the Qinghai-Tibet plateau of China.</title>
        <authorList>
            <person name="Tian Z."/>
        </authorList>
    </citation>
    <scope>NUCLEOTIDE SEQUENCE [LARGE SCALE GENOMIC DNA]</scope>
    <source>
        <strain evidence="1 2">Z446</strain>
    </source>
</reference>
<protein>
    <submittedName>
        <fullName evidence="1">Uncharacterized protein</fullName>
    </submittedName>
</protein>
<sequence length="103" mass="11211">MWWLVWILLVLAALGTGALLTLRLWRQAKALGRDVAAAAELTARLDDGATVPAAVHAPGALGEPATLTAARATRARITDERVRLRRARLDRARGRWRGHGLTD</sequence>
<comment type="caution">
    <text evidence="1">The sequence shown here is derived from an EMBL/GenBank/DDBJ whole genome shotgun (WGS) entry which is preliminary data.</text>
</comment>
<dbReference type="EMBL" id="VJXR01000006">
    <property type="protein sequence ID" value="TRW46820.1"/>
    <property type="molecule type" value="Genomic_DNA"/>
</dbReference>
<gene>
    <name evidence="1" type="ORF">FJ693_03645</name>
</gene>
<dbReference type="AlphaFoldDB" id="A0A552WVF7"/>
<accession>A0A552WVF7</accession>
<organism evidence="1 2">
    <name type="scientific">Georgenia yuyongxinii</name>
    <dbReference type="NCBI Taxonomy" id="2589797"/>
    <lineage>
        <taxon>Bacteria</taxon>
        <taxon>Bacillati</taxon>
        <taxon>Actinomycetota</taxon>
        <taxon>Actinomycetes</taxon>
        <taxon>Micrococcales</taxon>
        <taxon>Bogoriellaceae</taxon>
        <taxon>Georgenia</taxon>
    </lineage>
</organism>
<proteinExistence type="predicted"/>
<name>A0A552WVF7_9MICO</name>